<evidence type="ECO:0000313" key="3">
    <source>
        <dbReference type="Proteomes" id="UP001055712"/>
    </source>
</evidence>
<sequence>MSDLIRRAEATANKEVQPSERPPPRVPYDEPATSTKGTGRTDVSTRTDVSSNRADVRVVTDSRDRAHVNVDTHEGGADGAKWPRDAEEWKRLLAKAAPWLAAAALIAAGVRTYKQKDGESVENKARRAGRAVKNAADDAAEGAEHGWFGLKRHTNEAVDSAGNKAHDAKVAAGKKAEEAKETARNVADQAKHAARDTVDSAKRGVSNAANNSATRGVREKYYAAKQEAGHLAGEAVDAAKHGGQAVVDGARRAEHAAEGVLSKGAAKAGVAEEKTGRAMQEAGKRVEKAGHDTRTKYGDVPVEAPRKKFLGIF</sequence>
<comment type="caution">
    <text evidence="2">The sequence shown here is derived from an EMBL/GenBank/DDBJ whole genome shotgun (WGS) entry which is preliminary data.</text>
</comment>
<feature type="compositionally biased region" description="Basic and acidic residues" evidence="1">
    <location>
        <begin position="174"/>
        <end position="202"/>
    </location>
</feature>
<organism evidence="2 3">
    <name type="scientific">Chlorella vulgaris</name>
    <name type="common">Green alga</name>
    <dbReference type="NCBI Taxonomy" id="3077"/>
    <lineage>
        <taxon>Eukaryota</taxon>
        <taxon>Viridiplantae</taxon>
        <taxon>Chlorophyta</taxon>
        <taxon>core chlorophytes</taxon>
        <taxon>Trebouxiophyceae</taxon>
        <taxon>Chlorellales</taxon>
        <taxon>Chlorellaceae</taxon>
        <taxon>Chlorella clade</taxon>
        <taxon>Chlorella</taxon>
    </lineage>
</organism>
<reference evidence="2" key="2">
    <citation type="submission" date="2020-11" db="EMBL/GenBank/DDBJ databases">
        <authorList>
            <person name="Cecchin M."/>
            <person name="Marcolungo L."/>
            <person name="Rossato M."/>
            <person name="Girolomoni L."/>
            <person name="Cosentino E."/>
            <person name="Cuine S."/>
            <person name="Li-Beisson Y."/>
            <person name="Delledonne M."/>
            <person name="Ballottari M."/>
        </authorList>
    </citation>
    <scope>NUCLEOTIDE SEQUENCE</scope>
    <source>
        <strain evidence="2">211/11P</strain>
        <tissue evidence="2">Whole cell</tissue>
    </source>
</reference>
<accession>A0A9D4U0A9</accession>
<evidence type="ECO:0000256" key="1">
    <source>
        <dbReference type="SAM" id="MobiDB-lite"/>
    </source>
</evidence>
<protein>
    <submittedName>
        <fullName evidence="2">Uncharacterized protein</fullName>
    </submittedName>
</protein>
<dbReference type="Proteomes" id="UP001055712">
    <property type="component" value="Unassembled WGS sequence"/>
</dbReference>
<feature type="region of interest" description="Disordered" evidence="1">
    <location>
        <begin position="263"/>
        <end position="299"/>
    </location>
</feature>
<feature type="region of interest" description="Disordered" evidence="1">
    <location>
        <begin position="1"/>
        <end position="82"/>
    </location>
</feature>
<proteinExistence type="predicted"/>
<feature type="compositionally biased region" description="Basic and acidic residues" evidence="1">
    <location>
        <begin position="270"/>
        <end position="297"/>
    </location>
</feature>
<dbReference type="EMBL" id="SIDB01000001">
    <property type="protein sequence ID" value="KAI3438987.1"/>
    <property type="molecule type" value="Genomic_DNA"/>
</dbReference>
<feature type="compositionally biased region" description="Basic and acidic residues" evidence="1">
    <location>
        <begin position="54"/>
        <end position="82"/>
    </location>
</feature>
<evidence type="ECO:0000313" key="2">
    <source>
        <dbReference type="EMBL" id="KAI3438987.1"/>
    </source>
</evidence>
<reference evidence="2" key="1">
    <citation type="journal article" date="2019" name="Plant J.">
        <title>Chlorella vulgaris genome assembly and annotation reveals the molecular basis for metabolic acclimation to high light conditions.</title>
        <authorList>
            <person name="Cecchin M."/>
            <person name="Marcolungo L."/>
            <person name="Rossato M."/>
            <person name="Girolomoni L."/>
            <person name="Cosentino E."/>
            <person name="Cuine S."/>
            <person name="Li-Beisson Y."/>
            <person name="Delledonne M."/>
            <person name="Ballottari M."/>
        </authorList>
    </citation>
    <scope>NUCLEOTIDE SEQUENCE</scope>
    <source>
        <strain evidence="2">211/11P</strain>
    </source>
</reference>
<feature type="region of interest" description="Disordered" evidence="1">
    <location>
        <begin position="114"/>
        <end position="138"/>
    </location>
</feature>
<feature type="region of interest" description="Disordered" evidence="1">
    <location>
        <begin position="174"/>
        <end position="212"/>
    </location>
</feature>
<feature type="compositionally biased region" description="Basic and acidic residues" evidence="1">
    <location>
        <begin position="114"/>
        <end position="125"/>
    </location>
</feature>
<gene>
    <name evidence="2" type="ORF">D9Q98_001400</name>
</gene>
<keyword evidence="3" id="KW-1185">Reference proteome</keyword>
<dbReference type="AlphaFoldDB" id="A0A9D4U0A9"/>
<name>A0A9D4U0A9_CHLVU</name>
<dbReference type="OrthoDB" id="520829at2759"/>
<dbReference type="Gene3D" id="6.10.140.1430">
    <property type="match status" value="1"/>
</dbReference>
<feature type="compositionally biased region" description="Polar residues" evidence="1">
    <location>
        <begin position="32"/>
        <end position="53"/>
    </location>
</feature>